<dbReference type="PIRSF" id="PIRSF006603">
    <property type="entry name" value="DinF"/>
    <property type="match status" value="1"/>
</dbReference>
<dbReference type="Pfam" id="PF01554">
    <property type="entry name" value="MatE"/>
    <property type="match status" value="2"/>
</dbReference>
<name>A0ABN8EHE5_9GAMM</name>
<evidence type="ECO:0000313" key="9">
    <source>
        <dbReference type="Proteomes" id="UP000838100"/>
    </source>
</evidence>
<keyword evidence="3" id="KW-1003">Cell membrane</keyword>
<feature type="transmembrane region" description="Helical" evidence="7">
    <location>
        <begin position="233"/>
        <end position="259"/>
    </location>
</feature>
<feature type="transmembrane region" description="Helical" evidence="7">
    <location>
        <begin position="381"/>
        <end position="406"/>
    </location>
</feature>
<evidence type="ECO:0000256" key="3">
    <source>
        <dbReference type="ARBA" id="ARBA00022475"/>
    </source>
</evidence>
<feature type="transmembrane region" description="Helical" evidence="7">
    <location>
        <begin position="271"/>
        <end position="295"/>
    </location>
</feature>
<organism evidence="8 9">
    <name type="scientific">Sinobacterium norvegicum</name>
    <dbReference type="NCBI Taxonomy" id="1641715"/>
    <lineage>
        <taxon>Bacteria</taxon>
        <taxon>Pseudomonadati</taxon>
        <taxon>Pseudomonadota</taxon>
        <taxon>Gammaproteobacteria</taxon>
        <taxon>Cellvibrionales</taxon>
        <taxon>Spongiibacteraceae</taxon>
        <taxon>Sinobacterium</taxon>
    </lineage>
</organism>
<sequence>MTRSFTEGSINKALITMTFSSVIGMLSMFSVALVDMYFLSLLNDIDILAGIGFAGSVLFITGSVGIGFSVATGVLLSQAVGRGGKEEGATYFTTIVAIAVALSFLLTMLLYPVLLPILQMLGASDAAADQAMRYMMIVLPTMPLATLAMVFSASLRSVADPMRAMRVSLLGSVINIVLDPLFIFVLDMGLEGAAWATVAARVGCFFVAIWLIQRHHQLFIVVRWPNLKAIIMPALRIAAPALITNLATPIGGIIVMLYLAPFGSEAVAGNALVGSLAPLLFSVYFSLSGAAGPIIGQNIGANKPERVLMVLRSGMMVVLSYTLLVWLTLVFMAPLIIRLYAVDGLAAQMIITFCYYQVPLASGLGLLALSNTIFNNCGKPLWSTGFNVVRATVATWLFCSVGATLWGAPGVVVASSLAMMLFGLLALAMAFYLLSQRYPALSMQQ</sequence>
<feature type="transmembrane region" description="Helical" evidence="7">
    <location>
        <begin position="12"/>
        <end position="39"/>
    </location>
</feature>
<dbReference type="Proteomes" id="UP000838100">
    <property type="component" value="Unassembled WGS sequence"/>
</dbReference>
<comment type="caution">
    <text evidence="8">The sequence shown here is derived from an EMBL/GenBank/DDBJ whole genome shotgun (WGS) entry which is preliminary data.</text>
</comment>
<evidence type="ECO:0000256" key="2">
    <source>
        <dbReference type="ARBA" id="ARBA00022448"/>
    </source>
</evidence>
<keyword evidence="2" id="KW-0813">Transport</keyword>
<feature type="transmembrane region" description="Helical" evidence="7">
    <location>
        <begin position="88"/>
        <end position="114"/>
    </location>
</feature>
<accession>A0ABN8EHE5</accession>
<evidence type="ECO:0000313" key="8">
    <source>
        <dbReference type="EMBL" id="CAH0990600.1"/>
    </source>
</evidence>
<evidence type="ECO:0008006" key="10">
    <source>
        <dbReference type="Google" id="ProtNLM"/>
    </source>
</evidence>
<dbReference type="EMBL" id="CAKLPX010000001">
    <property type="protein sequence ID" value="CAH0990600.1"/>
    <property type="molecule type" value="Genomic_DNA"/>
</dbReference>
<keyword evidence="5 7" id="KW-1133">Transmembrane helix</keyword>
<dbReference type="PANTHER" id="PTHR43549:SF2">
    <property type="entry name" value="MULTIDRUG RESISTANCE PROTEIN NORM-RELATED"/>
    <property type="match status" value="1"/>
</dbReference>
<gene>
    <name evidence="8" type="ORF">SIN8267_00694</name>
</gene>
<evidence type="ECO:0000256" key="5">
    <source>
        <dbReference type="ARBA" id="ARBA00022989"/>
    </source>
</evidence>
<feature type="transmembrane region" description="Helical" evidence="7">
    <location>
        <begin position="51"/>
        <end position="76"/>
    </location>
</feature>
<feature type="transmembrane region" description="Helical" evidence="7">
    <location>
        <begin position="134"/>
        <end position="155"/>
    </location>
</feature>
<dbReference type="PANTHER" id="PTHR43549">
    <property type="entry name" value="MULTIDRUG RESISTANCE PROTEIN YPNP-RELATED"/>
    <property type="match status" value="1"/>
</dbReference>
<dbReference type="RefSeq" id="WP_237443280.1">
    <property type="nucleotide sequence ID" value="NZ_CAKLPX010000001.1"/>
</dbReference>
<evidence type="ECO:0000256" key="1">
    <source>
        <dbReference type="ARBA" id="ARBA00004429"/>
    </source>
</evidence>
<evidence type="ECO:0000256" key="6">
    <source>
        <dbReference type="ARBA" id="ARBA00023136"/>
    </source>
</evidence>
<proteinExistence type="predicted"/>
<feature type="transmembrane region" description="Helical" evidence="7">
    <location>
        <begin position="349"/>
        <end position="369"/>
    </location>
</feature>
<evidence type="ECO:0000256" key="7">
    <source>
        <dbReference type="SAM" id="Phobius"/>
    </source>
</evidence>
<comment type="subcellular location">
    <subcellularLocation>
        <location evidence="1">Cell inner membrane</location>
        <topology evidence="1">Multi-pass membrane protein</topology>
    </subcellularLocation>
</comment>
<dbReference type="InterPro" id="IPR002528">
    <property type="entry name" value="MATE_fam"/>
</dbReference>
<reference evidence="8" key="1">
    <citation type="submission" date="2021-12" db="EMBL/GenBank/DDBJ databases">
        <authorList>
            <person name="Rodrigo-Torres L."/>
            <person name="Arahal R. D."/>
            <person name="Lucena T."/>
        </authorList>
    </citation>
    <scope>NUCLEOTIDE SEQUENCE</scope>
    <source>
        <strain evidence="8">CECT 8267</strain>
    </source>
</reference>
<protein>
    <recommendedName>
        <fullName evidence="10">Multidrug resistance protein NorM</fullName>
    </recommendedName>
</protein>
<keyword evidence="9" id="KW-1185">Reference proteome</keyword>
<feature type="transmembrane region" description="Helical" evidence="7">
    <location>
        <begin position="412"/>
        <end position="434"/>
    </location>
</feature>
<feature type="transmembrane region" description="Helical" evidence="7">
    <location>
        <begin position="192"/>
        <end position="212"/>
    </location>
</feature>
<feature type="transmembrane region" description="Helical" evidence="7">
    <location>
        <begin position="316"/>
        <end position="337"/>
    </location>
</feature>
<dbReference type="InterPro" id="IPR048279">
    <property type="entry name" value="MdtK-like"/>
</dbReference>
<dbReference type="InterPro" id="IPR052031">
    <property type="entry name" value="Membrane_Transporter-Flippase"/>
</dbReference>
<keyword evidence="4 7" id="KW-0812">Transmembrane</keyword>
<dbReference type="NCBIfam" id="TIGR00797">
    <property type="entry name" value="matE"/>
    <property type="match status" value="1"/>
</dbReference>
<keyword evidence="6 7" id="KW-0472">Membrane</keyword>
<feature type="transmembrane region" description="Helical" evidence="7">
    <location>
        <begin position="167"/>
        <end position="186"/>
    </location>
</feature>
<evidence type="ECO:0000256" key="4">
    <source>
        <dbReference type="ARBA" id="ARBA00022692"/>
    </source>
</evidence>